<evidence type="ECO:0000256" key="2">
    <source>
        <dbReference type="SAM" id="MobiDB-lite"/>
    </source>
</evidence>
<dbReference type="SUPFAM" id="SSF49899">
    <property type="entry name" value="Concanavalin A-like lectins/glucanases"/>
    <property type="match status" value="1"/>
</dbReference>
<feature type="domain" description="Galectin" evidence="3">
    <location>
        <begin position="321"/>
        <end position="459"/>
    </location>
</feature>
<sequence>MTGSTMPPLTKKSPHRSIGDDQNTPPDPNLQISGVPTKKTSQYGSVQPKSFEQNTHPRFGGTVFYRLYTEDGPIRSQHPVYSSDPFIGRTLARLVAPPHTTASLKRHLCHIEGFSSSMVDTAKLFVPLSCLTAKDDSARLSLLASSGPGLSPQEPMAWALAERNLSDFGETRYIYYRPYSPEGAIKSNTCFDESDIYLGRIDTLSVPPPRTIASLTACIARIEGFVVRDTPLIEEIQIFKDVASEDPLRTDVNLSLIEDAYPGNDQDDPVAVVHTPHRLPNPGITLVPGHCDPSWFSIMPTETLRPDKNSGKKFYLLPIHETIRLEAQFKAGGVLIFQSAGFHMDSCVSRNAEGVWINILDSSNNSILHMSIRRGEGTIAFNHLLASNNQWGGEERVPLEGLFKEPNPTIVICDNGDRYQVMVDYVFVAYFEKRIWEDGIAVVYDKDPDQVSPLSNTLAMTAYTSFADVITRVTS</sequence>
<reference evidence="5" key="2">
    <citation type="submission" date="2015-01" db="EMBL/GenBank/DDBJ databases">
        <title>Evolutionary Origins and Diversification of the Mycorrhizal Mutualists.</title>
        <authorList>
            <consortium name="DOE Joint Genome Institute"/>
            <consortium name="Mycorrhizal Genomics Consortium"/>
            <person name="Kohler A."/>
            <person name="Kuo A."/>
            <person name="Nagy L.G."/>
            <person name="Floudas D."/>
            <person name="Copeland A."/>
            <person name="Barry K.W."/>
            <person name="Cichocki N."/>
            <person name="Veneault-Fourrey C."/>
            <person name="LaButti K."/>
            <person name="Lindquist E.A."/>
            <person name="Lipzen A."/>
            <person name="Lundell T."/>
            <person name="Morin E."/>
            <person name="Murat C."/>
            <person name="Riley R."/>
            <person name="Ohm R."/>
            <person name="Sun H."/>
            <person name="Tunlid A."/>
            <person name="Henrissat B."/>
            <person name="Grigoriev I.V."/>
            <person name="Hibbett D.S."/>
            <person name="Martin F."/>
        </authorList>
    </citation>
    <scope>NUCLEOTIDE SEQUENCE [LARGE SCALE GENOMIC DNA]</scope>
    <source>
        <strain evidence="5">LaAM-08-1</strain>
    </source>
</reference>
<gene>
    <name evidence="4" type="ORF">K443DRAFT_8276</name>
</gene>
<evidence type="ECO:0000313" key="5">
    <source>
        <dbReference type="Proteomes" id="UP000054477"/>
    </source>
</evidence>
<dbReference type="GO" id="GO:0030246">
    <property type="term" value="F:carbohydrate binding"/>
    <property type="evidence" value="ECO:0007669"/>
    <property type="project" value="UniProtKB-UniRule"/>
</dbReference>
<name>A0A0C9WP43_9AGAR</name>
<protein>
    <recommendedName>
        <fullName evidence="1">Galectin</fullName>
    </recommendedName>
</protein>
<feature type="compositionally biased region" description="Polar residues" evidence="2">
    <location>
        <begin position="20"/>
        <end position="56"/>
    </location>
</feature>
<dbReference type="EMBL" id="KN838643">
    <property type="protein sequence ID" value="KIJ99634.1"/>
    <property type="molecule type" value="Genomic_DNA"/>
</dbReference>
<accession>A0A0C9WP43</accession>
<dbReference type="HOGENOM" id="CLU_574993_0_0_1"/>
<dbReference type="InterPro" id="IPR013320">
    <property type="entry name" value="ConA-like_dom_sf"/>
</dbReference>
<dbReference type="Gene3D" id="2.60.120.200">
    <property type="match status" value="1"/>
</dbReference>
<dbReference type="AlphaFoldDB" id="A0A0C9WP43"/>
<evidence type="ECO:0000259" key="3">
    <source>
        <dbReference type="PROSITE" id="PS51304"/>
    </source>
</evidence>
<proteinExistence type="predicted"/>
<keyword evidence="1" id="KW-0430">Lectin</keyword>
<dbReference type="OrthoDB" id="2974017at2759"/>
<dbReference type="Pfam" id="PF00337">
    <property type="entry name" value="Gal-bind_lectin"/>
    <property type="match status" value="1"/>
</dbReference>
<keyword evidence="5" id="KW-1185">Reference proteome</keyword>
<reference evidence="4 5" key="1">
    <citation type="submission" date="2014-04" db="EMBL/GenBank/DDBJ databases">
        <authorList>
            <consortium name="DOE Joint Genome Institute"/>
            <person name="Kuo A."/>
            <person name="Kohler A."/>
            <person name="Nagy L.G."/>
            <person name="Floudas D."/>
            <person name="Copeland A."/>
            <person name="Barry K.W."/>
            <person name="Cichocki N."/>
            <person name="Veneault-Fourrey C."/>
            <person name="LaButti K."/>
            <person name="Lindquist E.A."/>
            <person name="Lipzen A."/>
            <person name="Lundell T."/>
            <person name="Morin E."/>
            <person name="Murat C."/>
            <person name="Sun H."/>
            <person name="Tunlid A."/>
            <person name="Henrissat B."/>
            <person name="Grigoriev I.V."/>
            <person name="Hibbett D.S."/>
            <person name="Martin F."/>
            <person name="Nordberg H.P."/>
            <person name="Cantor M.N."/>
            <person name="Hua S.X."/>
        </authorList>
    </citation>
    <scope>NUCLEOTIDE SEQUENCE [LARGE SCALE GENOMIC DNA]</scope>
    <source>
        <strain evidence="4 5">LaAM-08-1</strain>
    </source>
</reference>
<dbReference type="Proteomes" id="UP000054477">
    <property type="component" value="Unassembled WGS sequence"/>
</dbReference>
<evidence type="ECO:0000313" key="4">
    <source>
        <dbReference type="EMBL" id="KIJ99634.1"/>
    </source>
</evidence>
<dbReference type="PROSITE" id="PS51304">
    <property type="entry name" value="GALECTIN"/>
    <property type="match status" value="1"/>
</dbReference>
<evidence type="ECO:0000256" key="1">
    <source>
        <dbReference type="RuleBase" id="RU102079"/>
    </source>
</evidence>
<feature type="region of interest" description="Disordered" evidence="2">
    <location>
        <begin position="1"/>
        <end position="57"/>
    </location>
</feature>
<organism evidence="4 5">
    <name type="scientific">Laccaria amethystina LaAM-08-1</name>
    <dbReference type="NCBI Taxonomy" id="1095629"/>
    <lineage>
        <taxon>Eukaryota</taxon>
        <taxon>Fungi</taxon>
        <taxon>Dikarya</taxon>
        <taxon>Basidiomycota</taxon>
        <taxon>Agaricomycotina</taxon>
        <taxon>Agaricomycetes</taxon>
        <taxon>Agaricomycetidae</taxon>
        <taxon>Agaricales</taxon>
        <taxon>Agaricineae</taxon>
        <taxon>Hydnangiaceae</taxon>
        <taxon>Laccaria</taxon>
    </lineage>
</organism>
<dbReference type="InterPro" id="IPR001079">
    <property type="entry name" value="Galectin_CRD"/>
</dbReference>